<feature type="transmembrane region" description="Helical" evidence="1">
    <location>
        <begin position="53"/>
        <end position="72"/>
    </location>
</feature>
<keyword evidence="3" id="KW-1185">Reference proteome</keyword>
<dbReference type="EMBL" id="JBHSTP010000004">
    <property type="protein sequence ID" value="MFC6357462.1"/>
    <property type="molecule type" value="Genomic_DNA"/>
</dbReference>
<feature type="transmembrane region" description="Helical" evidence="1">
    <location>
        <begin position="21"/>
        <end position="38"/>
    </location>
</feature>
<proteinExistence type="predicted"/>
<sequence>MSEDGHEDTARPWYGRGPKQWIGIGLVLLSVLFIAQNRDQASIDLAWIDVRTPLWLALAVVGLVGFAAGWLVSGRRAKRRARG</sequence>
<gene>
    <name evidence="2" type="ORF">ACFQB0_15230</name>
</gene>
<protein>
    <submittedName>
        <fullName evidence="2">DUF1049 domain-containing protein</fullName>
    </submittedName>
</protein>
<dbReference type="Proteomes" id="UP001596306">
    <property type="component" value="Unassembled WGS sequence"/>
</dbReference>
<accession>A0ABW1VIT2</accession>
<dbReference type="RefSeq" id="WP_386733280.1">
    <property type="nucleotide sequence ID" value="NZ_JBHSTP010000004.1"/>
</dbReference>
<evidence type="ECO:0000256" key="1">
    <source>
        <dbReference type="SAM" id="Phobius"/>
    </source>
</evidence>
<name>A0ABW1VIT2_9MICO</name>
<evidence type="ECO:0000313" key="3">
    <source>
        <dbReference type="Proteomes" id="UP001596306"/>
    </source>
</evidence>
<reference evidence="3" key="1">
    <citation type="journal article" date="2019" name="Int. J. Syst. Evol. Microbiol.">
        <title>The Global Catalogue of Microorganisms (GCM) 10K type strain sequencing project: providing services to taxonomists for standard genome sequencing and annotation.</title>
        <authorList>
            <consortium name="The Broad Institute Genomics Platform"/>
            <consortium name="The Broad Institute Genome Sequencing Center for Infectious Disease"/>
            <person name="Wu L."/>
            <person name="Ma J."/>
        </authorList>
    </citation>
    <scope>NUCLEOTIDE SEQUENCE [LARGE SCALE GENOMIC DNA]</scope>
    <source>
        <strain evidence="3">CCUG 43304</strain>
    </source>
</reference>
<keyword evidence="1" id="KW-0812">Transmembrane</keyword>
<comment type="caution">
    <text evidence="2">The sequence shown here is derived from an EMBL/GenBank/DDBJ whole genome shotgun (WGS) entry which is preliminary data.</text>
</comment>
<organism evidence="2 3">
    <name type="scientific">Luethyella okanaganae</name>
    <dbReference type="NCBI Taxonomy" id="69372"/>
    <lineage>
        <taxon>Bacteria</taxon>
        <taxon>Bacillati</taxon>
        <taxon>Actinomycetota</taxon>
        <taxon>Actinomycetes</taxon>
        <taxon>Micrococcales</taxon>
        <taxon>Microbacteriaceae</taxon>
        <taxon>Luethyella</taxon>
    </lineage>
</organism>
<keyword evidence="1" id="KW-0472">Membrane</keyword>
<keyword evidence="1" id="KW-1133">Transmembrane helix</keyword>
<evidence type="ECO:0000313" key="2">
    <source>
        <dbReference type="EMBL" id="MFC6357462.1"/>
    </source>
</evidence>